<reference evidence="1" key="2">
    <citation type="submission" date="2020-11" db="EMBL/GenBank/DDBJ databases">
        <title>Whole genome sequencing of Colletotrichum sp.</title>
        <authorList>
            <person name="Li H."/>
        </authorList>
    </citation>
    <scope>NUCLEOTIDE SEQUENCE</scope>
    <source>
        <strain evidence="1">CkLH20</strain>
    </source>
</reference>
<accession>A0A9P6I2I5</accession>
<proteinExistence type="predicted"/>
<reference evidence="1" key="1">
    <citation type="submission" date="2020-03" db="EMBL/GenBank/DDBJ databases">
        <authorList>
            <person name="He L."/>
        </authorList>
    </citation>
    <scope>NUCLEOTIDE SEQUENCE</scope>
    <source>
        <strain evidence="1">CkLH20</strain>
    </source>
</reference>
<gene>
    <name evidence="1" type="ORF">CkaCkLH20_07088</name>
</gene>
<organism evidence="1 2">
    <name type="scientific">Colletotrichum karsti</name>
    <dbReference type="NCBI Taxonomy" id="1095194"/>
    <lineage>
        <taxon>Eukaryota</taxon>
        <taxon>Fungi</taxon>
        <taxon>Dikarya</taxon>
        <taxon>Ascomycota</taxon>
        <taxon>Pezizomycotina</taxon>
        <taxon>Sordariomycetes</taxon>
        <taxon>Hypocreomycetidae</taxon>
        <taxon>Glomerellales</taxon>
        <taxon>Glomerellaceae</taxon>
        <taxon>Colletotrichum</taxon>
        <taxon>Colletotrichum boninense species complex</taxon>
    </lineage>
</organism>
<dbReference type="SUPFAM" id="SSF52047">
    <property type="entry name" value="RNI-like"/>
    <property type="match status" value="1"/>
</dbReference>
<dbReference type="InterPro" id="IPR032675">
    <property type="entry name" value="LRR_dom_sf"/>
</dbReference>
<dbReference type="RefSeq" id="XP_038744729.1">
    <property type="nucleotide sequence ID" value="XM_038889805.1"/>
</dbReference>
<protein>
    <recommendedName>
        <fullName evidence="3">F-box domain-containing protein</fullName>
    </recommendedName>
</protein>
<dbReference type="OrthoDB" id="4838245at2759"/>
<name>A0A9P6I2I5_9PEZI</name>
<dbReference type="EMBL" id="JAATWM020000022">
    <property type="protein sequence ID" value="KAF9875268.1"/>
    <property type="molecule type" value="Genomic_DNA"/>
</dbReference>
<keyword evidence="2" id="KW-1185">Reference proteome</keyword>
<dbReference type="Gene3D" id="3.80.10.10">
    <property type="entry name" value="Ribonuclease Inhibitor"/>
    <property type="match status" value="1"/>
</dbReference>
<sequence length="431" mass="48939">MGIGDRPTPQVEGNAATTSLLDLPQELVNQILSELTESNPGPYRFRFEDAEPSFNTKRVNQGLSTMAKLCRTSRALHDLVEPLLYEFVYIPEATAKPLTSLLRCWKSRPHCAGYTRRLTIETKWVPGGTPPQTIPAEDVAFVSDVAKKLRVYLRETWNEYTWNTDILVELAMFQARRVQSVELEFCQLRGIYRPAFECLLPEHGDTKHVSFDHLEYLYLVQAGWRIAELDHVLDRAPNLAKLRLFMCDFNYPSQTLPESLTSLCILRCPITPSRLESVIRGMEKLTRIEFTIWRGQPEDLASVIAALSKHSRTLKSLTVCFGWNRRSGTSRVKVPLDTLTGLESLTTDVRSFGLGPTGLVQSLPPSLRKLRLIRSPETTKEELELFASEVAEAKKWGLEDLTVVSSGPEYWEELDSSHDTVFDYKAMSLQE</sequence>
<evidence type="ECO:0008006" key="3">
    <source>
        <dbReference type="Google" id="ProtNLM"/>
    </source>
</evidence>
<evidence type="ECO:0000313" key="1">
    <source>
        <dbReference type="EMBL" id="KAF9875268.1"/>
    </source>
</evidence>
<dbReference type="GeneID" id="62162879"/>
<dbReference type="AlphaFoldDB" id="A0A9P6I2I5"/>
<dbReference type="Proteomes" id="UP000781932">
    <property type="component" value="Unassembled WGS sequence"/>
</dbReference>
<comment type="caution">
    <text evidence="1">The sequence shown here is derived from an EMBL/GenBank/DDBJ whole genome shotgun (WGS) entry which is preliminary data.</text>
</comment>
<evidence type="ECO:0000313" key="2">
    <source>
        <dbReference type="Proteomes" id="UP000781932"/>
    </source>
</evidence>